<name>A0A1T4ZSI9_9FIRM</name>
<dbReference type="SUPFAM" id="SSF141694">
    <property type="entry name" value="AF2212/PG0164-like"/>
    <property type="match status" value="1"/>
</dbReference>
<dbReference type="InterPro" id="IPR015018">
    <property type="entry name" value="DUF1905"/>
</dbReference>
<dbReference type="Proteomes" id="UP000243406">
    <property type="component" value="Unassembled WGS sequence"/>
</dbReference>
<organism evidence="1 2">
    <name type="scientific">Acetoanaerobium noterae</name>
    <dbReference type="NCBI Taxonomy" id="745369"/>
    <lineage>
        <taxon>Bacteria</taxon>
        <taxon>Bacillati</taxon>
        <taxon>Bacillota</taxon>
        <taxon>Clostridia</taxon>
        <taxon>Peptostreptococcales</taxon>
        <taxon>Filifactoraceae</taxon>
        <taxon>Acetoanaerobium</taxon>
    </lineage>
</organism>
<accession>A0A1T4ZSI9</accession>
<gene>
    <name evidence="1" type="ORF">SAMN02745120_0340</name>
</gene>
<dbReference type="AlphaFoldDB" id="A0A1T4ZSI9"/>
<evidence type="ECO:0000313" key="1">
    <source>
        <dbReference type="EMBL" id="SKB25648.1"/>
    </source>
</evidence>
<sequence length="173" mass="20267">MSKLIFRTNIININSWNIIHLPKAISNKLSSRGMLIIKARINNCIFEVELEPDGSGSHWFKVSDDFMDKIKANKNDEISIEFEETKWFKPQIPLDFIDSLEDENLLDAWDLLTTKAQWEWIRWIRFTKNEVTRQKRIKTACSMLQSGKKRPCCFDQTRCTQTHVCNSGVLLSK</sequence>
<dbReference type="EMBL" id="FUYN01000001">
    <property type="protein sequence ID" value="SKB25648.1"/>
    <property type="molecule type" value="Genomic_DNA"/>
</dbReference>
<reference evidence="2" key="1">
    <citation type="submission" date="2017-02" db="EMBL/GenBank/DDBJ databases">
        <authorList>
            <person name="Varghese N."/>
            <person name="Submissions S."/>
        </authorList>
    </citation>
    <scope>NUCLEOTIDE SEQUENCE [LARGE SCALE GENOMIC DNA]</scope>
    <source>
        <strain evidence="2">ATCC 35199</strain>
    </source>
</reference>
<evidence type="ECO:0000313" key="2">
    <source>
        <dbReference type="Proteomes" id="UP000243406"/>
    </source>
</evidence>
<dbReference type="InterPro" id="IPR037079">
    <property type="entry name" value="AF2212/PG0164-like_sf"/>
</dbReference>
<dbReference type="RefSeq" id="WP_079588341.1">
    <property type="nucleotide sequence ID" value="NZ_FUYN01000001.1"/>
</dbReference>
<dbReference type="Pfam" id="PF08922">
    <property type="entry name" value="DUF1905"/>
    <property type="match status" value="1"/>
</dbReference>
<dbReference type="OrthoDB" id="9803948at2"/>
<keyword evidence="2" id="KW-1185">Reference proteome</keyword>
<proteinExistence type="predicted"/>
<evidence type="ECO:0008006" key="3">
    <source>
        <dbReference type="Google" id="ProtNLM"/>
    </source>
</evidence>
<dbReference type="Pfam" id="PF13376">
    <property type="entry name" value="OmdA"/>
    <property type="match status" value="1"/>
</dbReference>
<dbReference type="Gene3D" id="2.40.30.100">
    <property type="entry name" value="AF2212/PG0164-like"/>
    <property type="match status" value="1"/>
</dbReference>
<protein>
    <recommendedName>
        <fullName evidence="3">Bacteriocin-protection, YdeI or OmpD-Associated</fullName>
    </recommendedName>
</protein>